<dbReference type="CDD" id="cd21123">
    <property type="entry name" value="SPASM_MftC-like"/>
    <property type="match status" value="1"/>
</dbReference>
<dbReference type="GO" id="GO:0003824">
    <property type="term" value="F:catalytic activity"/>
    <property type="evidence" value="ECO:0007669"/>
    <property type="project" value="InterPro"/>
</dbReference>
<dbReference type="SMART" id="SM00729">
    <property type="entry name" value="Elp3"/>
    <property type="match status" value="1"/>
</dbReference>
<dbReference type="RefSeq" id="WP_084400363.1">
    <property type="nucleotide sequence ID" value="NZ_BDCO01000002.1"/>
</dbReference>
<keyword evidence="6" id="KW-0411">Iron-sulfur</keyword>
<dbReference type="EMBL" id="BDCO01000002">
    <property type="protein sequence ID" value="GAT33493.1"/>
    <property type="molecule type" value="Genomic_DNA"/>
</dbReference>
<evidence type="ECO:0000256" key="6">
    <source>
        <dbReference type="ARBA" id="ARBA00023014"/>
    </source>
</evidence>
<dbReference type="SFLD" id="SFLDG01067">
    <property type="entry name" value="SPASM/twitch_domain_containing"/>
    <property type="match status" value="1"/>
</dbReference>
<evidence type="ECO:0000256" key="5">
    <source>
        <dbReference type="ARBA" id="ARBA00023004"/>
    </source>
</evidence>
<dbReference type="AlphaFoldDB" id="A0A146G839"/>
<evidence type="ECO:0000256" key="3">
    <source>
        <dbReference type="ARBA" id="ARBA00022691"/>
    </source>
</evidence>
<comment type="cofactor">
    <cofactor evidence="1">
        <name>[4Fe-4S] cluster</name>
        <dbReference type="ChEBI" id="CHEBI:49883"/>
    </cofactor>
</comment>
<dbReference type="InterPro" id="IPR013785">
    <property type="entry name" value="Aldolase_TIM"/>
</dbReference>
<keyword evidence="5" id="KW-0408">Iron</keyword>
<dbReference type="Pfam" id="PF04055">
    <property type="entry name" value="Radical_SAM"/>
    <property type="match status" value="1"/>
</dbReference>
<dbReference type="PANTHER" id="PTHR11228">
    <property type="entry name" value="RADICAL SAM DOMAIN PROTEIN"/>
    <property type="match status" value="1"/>
</dbReference>
<dbReference type="Gene3D" id="3.20.20.70">
    <property type="entry name" value="Aldolase class I"/>
    <property type="match status" value="1"/>
</dbReference>
<dbReference type="PANTHER" id="PTHR11228:SF34">
    <property type="entry name" value="TUNGSTEN-CONTAINING ALDEHYDE FERREDOXIN OXIDOREDUCTASE COFACTOR MODIFYING PROTEIN"/>
    <property type="match status" value="1"/>
</dbReference>
<dbReference type="SUPFAM" id="SSF102114">
    <property type="entry name" value="Radical SAM enzymes"/>
    <property type="match status" value="1"/>
</dbReference>
<accession>A0A146G839</accession>
<dbReference type="PIRSF" id="PIRSF037420">
    <property type="entry name" value="PQQ_syn_pqqE"/>
    <property type="match status" value="1"/>
</dbReference>
<keyword evidence="3" id="KW-0949">S-adenosyl-L-methionine</keyword>
<dbReference type="GO" id="GO:0051539">
    <property type="term" value="F:4 iron, 4 sulfur cluster binding"/>
    <property type="evidence" value="ECO:0007669"/>
    <property type="project" value="UniProtKB-KW"/>
</dbReference>
<dbReference type="InParanoid" id="A0A146G839"/>
<dbReference type="InterPro" id="IPR050377">
    <property type="entry name" value="Radical_SAM_PqqE_MftC-like"/>
</dbReference>
<dbReference type="PROSITE" id="PS51918">
    <property type="entry name" value="RADICAL_SAM"/>
    <property type="match status" value="1"/>
</dbReference>
<dbReference type="InterPro" id="IPR006638">
    <property type="entry name" value="Elp3/MiaA/NifB-like_rSAM"/>
</dbReference>
<feature type="domain" description="Radical SAM core" evidence="7">
    <location>
        <begin position="7"/>
        <end position="221"/>
    </location>
</feature>
<name>A0A146G839_TERSA</name>
<dbReference type="SFLD" id="SFLDG01386">
    <property type="entry name" value="main_SPASM_domain-containing"/>
    <property type="match status" value="1"/>
</dbReference>
<proteinExistence type="predicted"/>
<dbReference type="Proteomes" id="UP000076023">
    <property type="component" value="Unassembled WGS sequence"/>
</dbReference>
<sequence length="345" mass="38423">MNWISYCDRPEVVVWEMTRACRLACTHCRAEAQPKRDPLELDTNEARTLIDHVAAFSPRFFIFSGGDPSRRPDLVELVAHAASRGLRVALSPSATPDMLALDFEALAEAGLACLSFSLDGATEETHNTFRGVKRAWEWTMQGIAATRKAGIPFQINTTITAQNYHEFDAMTTLVESLKPSVWSIFMVVPTGRADAHQLPEPKQAEALLNKLCELSRRVPFAIKTTEAPQYRRIQLQQAERAGLERPHVGGTNDGRGFVFISHRGEVCPSGFLPVSAGNVRRLPLLQIYRESPLFRSLRNPTALKGKCGRCDYRMLCGGSRARAFALRGDPLAEEPLCTYQPKPQE</sequence>
<evidence type="ECO:0000259" key="7">
    <source>
        <dbReference type="PROSITE" id="PS51918"/>
    </source>
</evidence>
<keyword evidence="2" id="KW-0004">4Fe-4S</keyword>
<evidence type="ECO:0000256" key="4">
    <source>
        <dbReference type="ARBA" id="ARBA00022723"/>
    </source>
</evidence>
<organism evidence="8 9">
    <name type="scientific">Terrimicrobium sacchariphilum</name>
    <dbReference type="NCBI Taxonomy" id="690879"/>
    <lineage>
        <taxon>Bacteria</taxon>
        <taxon>Pseudomonadati</taxon>
        <taxon>Verrucomicrobiota</taxon>
        <taxon>Terrimicrobiia</taxon>
        <taxon>Terrimicrobiales</taxon>
        <taxon>Terrimicrobiaceae</taxon>
        <taxon>Terrimicrobium</taxon>
    </lineage>
</organism>
<dbReference type="GO" id="GO:0046872">
    <property type="term" value="F:metal ion binding"/>
    <property type="evidence" value="ECO:0007669"/>
    <property type="project" value="UniProtKB-KW"/>
</dbReference>
<dbReference type="InterPro" id="IPR017200">
    <property type="entry name" value="PqqE-like"/>
</dbReference>
<evidence type="ECO:0000256" key="2">
    <source>
        <dbReference type="ARBA" id="ARBA00022485"/>
    </source>
</evidence>
<dbReference type="InterPro" id="IPR007197">
    <property type="entry name" value="rSAM"/>
</dbReference>
<dbReference type="InterPro" id="IPR058240">
    <property type="entry name" value="rSAM_sf"/>
</dbReference>
<protein>
    <submittedName>
        <fullName evidence="8">Radical SAM additional 4Fe4S-binding SPASM domain-containing protein</fullName>
    </submittedName>
</protein>
<dbReference type="CDD" id="cd01335">
    <property type="entry name" value="Radical_SAM"/>
    <property type="match status" value="1"/>
</dbReference>
<evidence type="ECO:0000313" key="9">
    <source>
        <dbReference type="Proteomes" id="UP000076023"/>
    </source>
</evidence>
<gene>
    <name evidence="8" type="ORF">TSACC_21910</name>
</gene>
<dbReference type="SFLD" id="SFLDS00029">
    <property type="entry name" value="Radical_SAM"/>
    <property type="match status" value="1"/>
</dbReference>
<reference evidence="9" key="1">
    <citation type="journal article" date="2017" name="Genome Announc.">
        <title>Draft Genome Sequence of Terrimicrobium sacchariphilum NM-5T, a Facultative Anaerobic Soil Bacterium of the Class Spartobacteria.</title>
        <authorList>
            <person name="Qiu Y.L."/>
            <person name="Tourlousse D.M."/>
            <person name="Matsuura N."/>
            <person name="Ohashi A."/>
            <person name="Sekiguchi Y."/>
        </authorList>
    </citation>
    <scope>NUCLEOTIDE SEQUENCE [LARGE SCALE GENOMIC DNA]</scope>
    <source>
        <strain evidence="9">NM-5</strain>
    </source>
</reference>
<evidence type="ECO:0000256" key="1">
    <source>
        <dbReference type="ARBA" id="ARBA00001966"/>
    </source>
</evidence>
<comment type="caution">
    <text evidence="8">The sequence shown here is derived from an EMBL/GenBank/DDBJ whole genome shotgun (WGS) entry which is preliminary data.</text>
</comment>
<dbReference type="STRING" id="690879.TSACC_21910"/>
<evidence type="ECO:0000313" key="8">
    <source>
        <dbReference type="EMBL" id="GAT33493.1"/>
    </source>
</evidence>
<keyword evidence="4" id="KW-0479">Metal-binding</keyword>
<keyword evidence="9" id="KW-1185">Reference proteome</keyword>